<dbReference type="Proteomes" id="UP001059607">
    <property type="component" value="Chromosome"/>
</dbReference>
<evidence type="ECO:0000256" key="10">
    <source>
        <dbReference type="ARBA" id="ARBA00023077"/>
    </source>
</evidence>
<keyword evidence="19" id="KW-1185">Reference proteome</keyword>
<dbReference type="InterPro" id="IPR012910">
    <property type="entry name" value="Plug_dom"/>
</dbReference>
<feature type="chain" id="PRO_5045700553" evidence="16">
    <location>
        <begin position="32"/>
        <end position="812"/>
    </location>
</feature>
<protein>
    <submittedName>
        <fullName evidence="18">TonB-dependent siderophore receptor</fullName>
    </submittedName>
</protein>
<keyword evidence="8" id="KW-0408">Iron</keyword>
<sequence>MSRSLDTLLRPSLLAVAIALCAPLASSQLIAAEQASSVRAYNLPAAPLASTLNQIASLAGLALSLNPSLAAGKTSAPVNGQFDATGALREALRGTGLQLEQSSTGTYSLVAVPDGVMALPETAVIGVENAETAWSPVEGYVATRTAAGTKTDTALVEAPRSISVATRQQMDDRSVHSLDDAVRYMPGITASSFGSDTRADWLRVRGFEPTQFLDGLPLPKGVYANPKQETWNLDRLALLRGPASSVYGQTPPGGLLDMVSRRPSDVASNEIQVQYGSDNHRQINFASTGKIDDAGQFLYGVSGVIRDSGTQIDHIDDKRYNIAPSLTWNIDEDTKLTLLTQFTRDDTGITSQFHSIQGTKIDMPFGDISHHKNLGDPNYEYYDRTNYSLGYAFEHRLNDVWQFKQNLRYTKSDLSFQAITVNSYSPQFAGFSVDDQGNTGRGTTNVDEDISQFAVDNNFQGDFATGDIRHTLLIGLDHQRNNTNYLSIFGTAPDVNVNNPVYGLPITRPDRSTAFYDYDQKTRQTGVYVQDQMALDQWRLTLGGREDWVHTGTKFFNKGDATNTERDKAFSGNAAISYVFDSGFVPYLSYAESFQPTSNATASPTDSFKPTEGKQWELGVKYQPPGSKTLLSAAVYDLTQKNVAVTTTVGNVPITSQSGEVKVKGLELEAVSDVTDNLKVIAAYTLAKSEVQKGDFKGNRLQLMPNQQASLWTDYTWHTGVLDGFGIGGGVRYTGNTYGDQGNTWLGKADAYTVFDAAVHYDLGRLDNSLKGASLALNATNLFDKDYISTCDSFYCYYGDQRSVVASATYKW</sequence>
<evidence type="ECO:0000256" key="7">
    <source>
        <dbReference type="ARBA" id="ARBA00022729"/>
    </source>
</evidence>
<proteinExistence type="inferred from homology"/>
<dbReference type="InterPro" id="IPR011662">
    <property type="entry name" value="Secretin/TonB_short_N"/>
</dbReference>
<evidence type="ECO:0000256" key="5">
    <source>
        <dbReference type="ARBA" id="ARBA00022496"/>
    </source>
</evidence>
<keyword evidence="10 15" id="KW-0798">TonB box</keyword>
<dbReference type="Pfam" id="PF07715">
    <property type="entry name" value="Plug"/>
    <property type="match status" value="1"/>
</dbReference>
<dbReference type="PANTHER" id="PTHR32552:SF68">
    <property type="entry name" value="FERRICHROME OUTER MEMBRANE TRANSPORTER_PHAGE RECEPTOR"/>
    <property type="match status" value="1"/>
</dbReference>
<evidence type="ECO:0000256" key="2">
    <source>
        <dbReference type="ARBA" id="ARBA00009810"/>
    </source>
</evidence>
<dbReference type="RefSeq" id="WP_054616855.1">
    <property type="nucleotide sequence ID" value="NZ_CP101125.1"/>
</dbReference>
<feature type="domain" description="Secretin/TonB short N-terminal" evidence="17">
    <location>
        <begin position="61"/>
        <end position="112"/>
    </location>
</feature>
<keyword evidence="12 18" id="KW-0675">Receptor</keyword>
<keyword evidence="9" id="KW-0406">Ion transport</keyword>
<keyword evidence="4 14" id="KW-1134">Transmembrane beta strand</keyword>
<keyword evidence="7 16" id="KW-0732">Signal</keyword>
<keyword evidence="5" id="KW-0410">Iron transport</keyword>
<organism evidence="18 19">
    <name type="scientific">Pseudomonas nunensis</name>
    <dbReference type="NCBI Taxonomy" id="2961896"/>
    <lineage>
        <taxon>Bacteria</taxon>
        <taxon>Pseudomonadati</taxon>
        <taxon>Pseudomonadota</taxon>
        <taxon>Gammaproteobacteria</taxon>
        <taxon>Pseudomonadales</taxon>
        <taxon>Pseudomonadaceae</taxon>
        <taxon>Pseudomonas</taxon>
    </lineage>
</organism>
<comment type="subcellular location">
    <subcellularLocation>
        <location evidence="1 14">Cell outer membrane</location>
        <topology evidence="1 14">Multi-pass membrane protein</topology>
    </subcellularLocation>
</comment>
<dbReference type="Gene3D" id="2.170.130.10">
    <property type="entry name" value="TonB-dependent receptor, plug domain"/>
    <property type="match status" value="1"/>
</dbReference>
<keyword evidence="11 14" id="KW-0472">Membrane</keyword>
<evidence type="ECO:0000259" key="17">
    <source>
        <dbReference type="SMART" id="SM00965"/>
    </source>
</evidence>
<evidence type="ECO:0000256" key="12">
    <source>
        <dbReference type="ARBA" id="ARBA00023170"/>
    </source>
</evidence>
<accession>A0ABY5EF94</accession>
<evidence type="ECO:0000256" key="4">
    <source>
        <dbReference type="ARBA" id="ARBA00022452"/>
    </source>
</evidence>
<dbReference type="PANTHER" id="PTHR32552">
    <property type="entry name" value="FERRICHROME IRON RECEPTOR-RELATED"/>
    <property type="match status" value="1"/>
</dbReference>
<keyword evidence="13 14" id="KW-0998">Cell outer membrane</keyword>
<evidence type="ECO:0000256" key="1">
    <source>
        <dbReference type="ARBA" id="ARBA00004571"/>
    </source>
</evidence>
<dbReference type="CDD" id="cd01347">
    <property type="entry name" value="ligand_gated_channel"/>
    <property type="match status" value="1"/>
</dbReference>
<evidence type="ECO:0000256" key="14">
    <source>
        <dbReference type="PROSITE-ProRule" id="PRU01360"/>
    </source>
</evidence>
<dbReference type="SMART" id="SM00965">
    <property type="entry name" value="STN"/>
    <property type="match status" value="1"/>
</dbReference>
<name>A0ABY5EF94_9PSED</name>
<dbReference type="Pfam" id="PF00593">
    <property type="entry name" value="TonB_dep_Rec_b-barrel"/>
    <property type="match status" value="1"/>
</dbReference>
<dbReference type="InterPro" id="IPR010105">
    <property type="entry name" value="TonB_sidphr_rcpt"/>
</dbReference>
<evidence type="ECO:0000256" key="16">
    <source>
        <dbReference type="SAM" id="SignalP"/>
    </source>
</evidence>
<comment type="similarity">
    <text evidence="2 14 15">Belongs to the TonB-dependent receptor family.</text>
</comment>
<keyword evidence="3 14" id="KW-0813">Transport</keyword>
<gene>
    <name evidence="18" type="ORF">NK667_30140</name>
</gene>
<dbReference type="SUPFAM" id="SSF56935">
    <property type="entry name" value="Porins"/>
    <property type="match status" value="1"/>
</dbReference>
<evidence type="ECO:0000256" key="9">
    <source>
        <dbReference type="ARBA" id="ARBA00023065"/>
    </source>
</evidence>
<reference evidence="18" key="1">
    <citation type="submission" date="2022-07" db="EMBL/GenBank/DDBJ databases">
        <title>Pseudomonas nunamit sp. nov. an antifungal species isolated from Greenland.</title>
        <authorList>
            <person name="Ntana F."/>
            <person name="Hennessy R.C."/>
            <person name="Zervas A."/>
            <person name="Stougaard P."/>
        </authorList>
    </citation>
    <scope>NUCLEOTIDE SEQUENCE</scope>
    <source>
        <strain evidence="18">In5</strain>
    </source>
</reference>
<evidence type="ECO:0000256" key="13">
    <source>
        <dbReference type="ARBA" id="ARBA00023237"/>
    </source>
</evidence>
<dbReference type="PROSITE" id="PS52016">
    <property type="entry name" value="TONB_DEPENDENT_REC_3"/>
    <property type="match status" value="1"/>
</dbReference>
<evidence type="ECO:0000256" key="3">
    <source>
        <dbReference type="ARBA" id="ARBA00022448"/>
    </source>
</evidence>
<keyword evidence="6 14" id="KW-0812">Transmembrane</keyword>
<evidence type="ECO:0000256" key="6">
    <source>
        <dbReference type="ARBA" id="ARBA00022692"/>
    </source>
</evidence>
<evidence type="ECO:0000313" key="18">
    <source>
        <dbReference type="EMBL" id="UTO14359.1"/>
    </source>
</evidence>
<evidence type="ECO:0000313" key="19">
    <source>
        <dbReference type="Proteomes" id="UP001059607"/>
    </source>
</evidence>
<evidence type="ECO:0000256" key="11">
    <source>
        <dbReference type="ARBA" id="ARBA00023136"/>
    </source>
</evidence>
<dbReference type="NCBIfam" id="TIGR01783">
    <property type="entry name" value="TonB-siderophor"/>
    <property type="match status" value="1"/>
</dbReference>
<feature type="signal peptide" evidence="16">
    <location>
        <begin position="1"/>
        <end position="31"/>
    </location>
</feature>
<dbReference type="Gene3D" id="2.40.170.20">
    <property type="entry name" value="TonB-dependent receptor, beta-barrel domain"/>
    <property type="match status" value="1"/>
</dbReference>
<dbReference type="Gene3D" id="3.55.50.30">
    <property type="match status" value="1"/>
</dbReference>
<dbReference type="EMBL" id="CP101125">
    <property type="protein sequence ID" value="UTO14359.1"/>
    <property type="molecule type" value="Genomic_DNA"/>
</dbReference>
<dbReference type="InterPro" id="IPR000531">
    <property type="entry name" value="Beta-barrel_TonB"/>
</dbReference>
<evidence type="ECO:0000256" key="8">
    <source>
        <dbReference type="ARBA" id="ARBA00023004"/>
    </source>
</evidence>
<dbReference type="InterPro" id="IPR037066">
    <property type="entry name" value="Plug_dom_sf"/>
</dbReference>
<evidence type="ECO:0000256" key="15">
    <source>
        <dbReference type="RuleBase" id="RU003357"/>
    </source>
</evidence>
<dbReference type="InterPro" id="IPR036942">
    <property type="entry name" value="Beta-barrel_TonB_sf"/>
</dbReference>
<dbReference type="InterPro" id="IPR039426">
    <property type="entry name" value="TonB-dep_rcpt-like"/>
</dbReference>